<feature type="non-terminal residue" evidence="1">
    <location>
        <position position="1"/>
    </location>
</feature>
<protein>
    <submittedName>
        <fullName evidence="1">Uncharacterized protein</fullName>
    </submittedName>
</protein>
<keyword evidence="2" id="KW-1185">Reference proteome</keyword>
<evidence type="ECO:0000313" key="1">
    <source>
        <dbReference type="EMBL" id="KAK2146326.1"/>
    </source>
</evidence>
<name>A0AAD9J453_9ANNE</name>
<organism evidence="1 2">
    <name type="scientific">Paralvinella palmiformis</name>
    <dbReference type="NCBI Taxonomy" id="53620"/>
    <lineage>
        <taxon>Eukaryota</taxon>
        <taxon>Metazoa</taxon>
        <taxon>Spiralia</taxon>
        <taxon>Lophotrochozoa</taxon>
        <taxon>Annelida</taxon>
        <taxon>Polychaeta</taxon>
        <taxon>Sedentaria</taxon>
        <taxon>Canalipalpata</taxon>
        <taxon>Terebellida</taxon>
        <taxon>Terebelliformia</taxon>
        <taxon>Alvinellidae</taxon>
        <taxon>Paralvinella</taxon>
    </lineage>
</organism>
<proteinExistence type="predicted"/>
<comment type="caution">
    <text evidence="1">The sequence shown here is derived from an EMBL/GenBank/DDBJ whole genome shotgun (WGS) entry which is preliminary data.</text>
</comment>
<gene>
    <name evidence="1" type="ORF">LSH36_616g04023</name>
</gene>
<dbReference type="EMBL" id="JAODUP010000616">
    <property type="protein sequence ID" value="KAK2146326.1"/>
    <property type="molecule type" value="Genomic_DNA"/>
</dbReference>
<evidence type="ECO:0000313" key="2">
    <source>
        <dbReference type="Proteomes" id="UP001208570"/>
    </source>
</evidence>
<dbReference type="AlphaFoldDB" id="A0AAD9J453"/>
<accession>A0AAD9J453</accession>
<sequence>DTPIKDVHGCSYDLVKAKHYCDAKPGFLGPSSVLSDVLQKLEVKYCSIVDDAIYVERKKPSLVSTLLKVDACHNLACDSCDFASIVVHLMVNICLQNMIRQTKITHRDQKERKKKEHLEI</sequence>
<dbReference type="Proteomes" id="UP001208570">
    <property type="component" value="Unassembled WGS sequence"/>
</dbReference>
<reference evidence="1" key="1">
    <citation type="journal article" date="2023" name="Mol. Biol. Evol.">
        <title>Third-Generation Sequencing Reveals the Adaptive Role of the Epigenome in Three Deep-Sea Polychaetes.</title>
        <authorList>
            <person name="Perez M."/>
            <person name="Aroh O."/>
            <person name="Sun Y."/>
            <person name="Lan Y."/>
            <person name="Juniper S.K."/>
            <person name="Young C.R."/>
            <person name="Angers B."/>
            <person name="Qian P.Y."/>
        </authorList>
    </citation>
    <scope>NUCLEOTIDE SEQUENCE</scope>
    <source>
        <strain evidence="1">P08H-3</strain>
    </source>
</reference>